<dbReference type="AlphaFoldDB" id="A0A9D4DF74"/>
<evidence type="ECO:0000313" key="1">
    <source>
        <dbReference type="EMBL" id="KAH3748214.1"/>
    </source>
</evidence>
<keyword evidence="2" id="KW-1185">Reference proteome</keyword>
<dbReference type="EMBL" id="JAIWYP010000010">
    <property type="protein sequence ID" value="KAH3748214.1"/>
    <property type="molecule type" value="Genomic_DNA"/>
</dbReference>
<dbReference type="Gene3D" id="2.60.120.820">
    <property type="entry name" value="PHR domain"/>
    <property type="match status" value="1"/>
</dbReference>
<dbReference type="InterPro" id="IPR038648">
    <property type="entry name" value="PHR_sf"/>
</dbReference>
<protein>
    <submittedName>
        <fullName evidence="1">Uncharacterized protein</fullName>
    </submittedName>
</protein>
<evidence type="ECO:0000313" key="2">
    <source>
        <dbReference type="Proteomes" id="UP000828390"/>
    </source>
</evidence>
<organism evidence="1 2">
    <name type="scientific">Dreissena polymorpha</name>
    <name type="common">Zebra mussel</name>
    <name type="synonym">Mytilus polymorpha</name>
    <dbReference type="NCBI Taxonomy" id="45954"/>
    <lineage>
        <taxon>Eukaryota</taxon>
        <taxon>Metazoa</taxon>
        <taxon>Spiralia</taxon>
        <taxon>Lophotrochozoa</taxon>
        <taxon>Mollusca</taxon>
        <taxon>Bivalvia</taxon>
        <taxon>Autobranchia</taxon>
        <taxon>Heteroconchia</taxon>
        <taxon>Euheterodonta</taxon>
        <taxon>Imparidentia</taxon>
        <taxon>Neoheterodontei</taxon>
        <taxon>Myida</taxon>
        <taxon>Dreissenoidea</taxon>
        <taxon>Dreissenidae</taxon>
        <taxon>Dreissena</taxon>
    </lineage>
</organism>
<sequence length="132" mass="14421">MGLSFTVSSGGKLSAVDLFLPIIEGCLTGVVEILEESTIKHTQNVTLNYKKDKEPELIHLETCVHLSAGKVYSIRQRLKGSSAFTCYGCAEKITVKDVTMSLTNLQVGLIEDLTSVSTGQFYGFELLIKTTK</sequence>
<dbReference type="Proteomes" id="UP000828390">
    <property type="component" value="Unassembled WGS sequence"/>
</dbReference>
<proteinExistence type="predicted"/>
<reference evidence="1" key="2">
    <citation type="submission" date="2020-11" db="EMBL/GenBank/DDBJ databases">
        <authorList>
            <person name="McCartney M.A."/>
            <person name="Auch B."/>
            <person name="Kono T."/>
            <person name="Mallez S."/>
            <person name="Becker A."/>
            <person name="Gohl D.M."/>
            <person name="Silverstein K.A.T."/>
            <person name="Koren S."/>
            <person name="Bechman K.B."/>
            <person name="Herman A."/>
            <person name="Abrahante J.E."/>
            <person name="Garbe J."/>
        </authorList>
    </citation>
    <scope>NUCLEOTIDE SEQUENCE</scope>
    <source>
        <strain evidence="1">Duluth1</strain>
        <tissue evidence="1">Whole animal</tissue>
    </source>
</reference>
<accession>A0A9D4DF74</accession>
<name>A0A9D4DF74_DREPO</name>
<comment type="caution">
    <text evidence="1">The sequence shown here is derived from an EMBL/GenBank/DDBJ whole genome shotgun (WGS) entry which is preliminary data.</text>
</comment>
<reference evidence="1" key="1">
    <citation type="journal article" date="2019" name="bioRxiv">
        <title>The Genome of the Zebra Mussel, Dreissena polymorpha: A Resource for Invasive Species Research.</title>
        <authorList>
            <person name="McCartney M.A."/>
            <person name="Auch B."/>
            <person name="Kono T."/>
            <person name="Mallez S."/>
            <person name="Zhang Y."/>
            <person name="Obille A."/>
            <person name="Becker A."/>
            <person name="Abrahante J.E."/>
            <person name="Garbe J."/>
            <person name="Badalamenti J.P."/>
            <person name="Herman A."/>
            <person name="Mangelson H."/>
            <person name="Liachko I."/>
            <person name="Sullivan S."/>
            <person name="Sone E.D."/>
            <person name="Koren S."/>
            <person name="Silverstein K.A.T."/>
            <person name="Beckman K.B."/>
            <person name="Gohl D.M."/>
        </authorList>
    </citation>
    <scope>NUCLEOTIDE SEQUENCE</scope>
    <source>
        <strain evidence="1">Duluth1</strain>
        <tissue evidence="1">Whole animal</tissue>
    </source>
</reference>
<gene>
    <name evidence="1" type="ORF">DPMN_182652</name>
</gene>